<dbReference type="Proteomes" id="UP001218218">
    <property type="component" value="Unassembled WGS sequence"/>
</dbReference>
<keyword evidence="3" id="KW-1185">Reference proteome</keyword>
<name>A0AAD6ZKG9_9AGAR</name>
<proteinExistence type="predicted"/>
<reference evidence="2" key="1">
    <citation type="submission" date="2023-03" db="EMBL/GenBank/DDBJ databases">
        <title>Massive genome expansion in bonnet fungi (Mycena s.s.) driven by repeated elements and novel gene families across ecological guilds.</title>
        <authorList>
            <consortium name="Lawrence Berkeley National Laboratory"/>
            <person name="Harder C.B."/>
            <person name="Miyauchi S."/>
            <person name="Viragh M."/>
            <person name="Kuo A."/>
            <person name="Thoen E."/>
            <person name="Andreopoulos B."/>
            <person name="Lu D."/>
            <person name="Skrede I."/>
            <person name="Drula E."/>
            <person name="Henrissat B."/>
            <person name="Morin E."/>
            <person name="Kohler A."/>
            <person name="Barry K."/>
            <person name="LaButti K."/>
            <person name="Morin E."/>
            <person name="Salamov A."/>
            <person name="Lipzen A."/>
            <person name="Mereny Z."/>
            <person name="Hegedus B."/>
            <person name="Baldrian P."/>
            <person name="Stursova M."/>
            <person name="Weitz H."/>
            <person name="Taylor A."/>
            <person name="Grigoriev I.V."/>
            <person name="Nagy L.G."/>
            <person name="Martin F."/>
            <person name="Kauserud H."/>
        </authorList>
    </citation>
    <scope>NUCLEOTIDE SEQUENCE</scope>
    <source>
        <strain evidence="2">CBHHK002</strain>
    </source>
</reference>
<comment type="caution">
    <text evidence="2">The sequence shown here is derived from an EMBL/GenBank/DDBJ whole genome shotgun (WGS) entry which is preliminary data.</text>
</comment>
<dbReference type="EMBL" id="JARIHO010000041">
    <property type="protein sequence ID" value="KAJ7327467.1"/>
    <property type="molecule type" value="Genomic_DNA"/>
</dbReference>
<accession>A0AAD6ZKG9</accession>
<protein>
    <submittedName>
        <fullName evidence="2">Uncharacterized protein</fullName>
    </submittedName>
</protein>
<feature type="region of interest" description="Disordered" evidence="1">
    <location>
        <begin position="1"/>
        <end position="64"/>
    </location>
</feature>
<sequence>MQQTEEDTERLGKRKRRTNTRYAGFWRHTNDKGDDIGVPGIDLPAPQIGPRCADRGGAHMIEEE</sequence>
<organism evidence="2 3">
    <name type="scientific">Mycena albidolilacea</name>
    <dbReference type="NCBI Taxonomy" id="1033008"/>
    <lineage>
        <taxon>Eukaryota</taxon>
        <taxon>Fungi</taxon>
        <taxon>Dikarya</taxon>
        <taxon>Basidiomycota</taxon>
        <taxon>Agaricomycotina</taxon>
        <taxon>Agaricomycetes</taxon>
        <taxon>Agaricomycetidae</taxon>
        <taxon>Agaricales</taxon>
        <taxon>Marasmiineae</taxon>
        <taxon>Mycenaceae</taxon>
        <taxon>Mycena</taxon>
    </lineage>
</organism>
<gene>
    <name evidence="2" type="ORF">DFH08DRAFT_967900</name>
</gene>
<evidence type="ECO:0000313" key="2">
    <source>
        <dbReference type="EMBL" id="KAJ7327467.1"/>
    </source>
</evidence>
<evidence type="ECO:0000256" key="1">
    <source>
        <dbReference type="SAM" id="MobiDB-lite"/>
    </source>
</evidence>
<dbReference type="AlphaFoldDB" id="A0AAD6ZKG9"/>
<feature type="compositionally biased region" description="Basic and acidic residues" evidence="1">
    <location>
        <begin position="52"/>
        <end position="64"/>
    </location>
</feature>
<evidence type="ECO:0000313" key="3">
    <source>
        <dbReference type="Proteomes" id="UP001218218"/>
    </source>
</evidence>